<reference evidence="1" key="1">
    <citation type="submission" date="2021-06" db="EMBL/GenBank/DDBJ databases">
        <authorList>
            <person name="Hodson N. C."/>
            <person name="Mongue J. A."/>
            <person name="Jaron S. K."/>
        </authorList>
    </citation>
    <scope>NUCLEOTIDE SEQUENCE</scope>
</reference>
<evidence type="ECO:0000313" key="2">
    <source>
        <dbReference type="Proteomes" id="UP000708208"/>
    </source>
</evidence>
<dbReference type="EMBL" id="CAJVCH010448040">
    <property type="protein sequence ID" value="CAG7819362.1"/>
    <property type="molecule type" value="Genomic_DNA"/>
</dbReference>
<protein>
    <submittedName>
        <fullName evidence="1">Uncharacterized protein</fullName>
    </submittedName>
</protein>
<comment type="caution">
    <text evidence="1">The sequence shown here is derived from an EMBL/GenBank/DDBJ whole genome shotgun (WGS) entry which is preliminary data.</text>
</comment>
<keyword evidence="2" id="KW-1185">Reference proteome</keyword>
<feature type="non-terminal residue" evidence="1">
    <location>
        <position position="1"/>
    </location>
</feature>
<evidence type="ECO:0000313" key="1">
    <source>
        <dbReference type="EMBL" id="CAG7819362.1"/>
    </source>
</evidence>
<dbReference type="AlphaFoldDB" id="A0A8J2KTL6"/>
<organism evidence="1 2">
    <name type="scientific">Allacma fusca</name>
    <dbReference type="NCBI Taxonomy" id="39272"/>
    <lineage>
        <taxon>Eukaryota</taxon>
        <taxon>Metazoa</taxon>
        <taxon>Ecdysozoa</taxon>
        <taxon>Arthropoda</taxon>
        <taxon>Hexapoda</taxon>
        <taxon>Collembola</taxon>
        <taxon>Symphypleona</taxon>
        <taxon>Sminthuridae</taxon>
        <taxon>Allacma</taxon>
    </lineage>
</organism>
<proteinExistence type="predicted"/>
<name>A0A8J2KTL6_9HEXA</name>
<sequence>MRQRGMFWPDDTTQKRKIVFRSSRHFGLGIKSEESSAHEEISKLFQHLDKSQGEAMSVKGVFNIPTFNVVAHRFLGEKYPHDDPGLTKVVDRLG</sequence>
<dbReference type="Proteomes" id="UP000708208">
    <property type="component" value="Unassembled WGS sequence"/>
</dbReference>
<accession>A0A8J2KTL6</accession>
<gene>
    <name evidence="1" type="ORF">AFUS01_LOCUS29818</name>
</gene>